<dbReference type="PANTHER" id="PTHR33154:SF18">
    <property type="entry name" value="ARSENICAL RESISTANCE OPERON REPRESSOR"/>
    <property type="match status" value="1"/>
</dbReference>
<dbReference type="PRINTS" id="PR00778">
    <property type="entry name" value="HTHARSR"/>
</dbReference>
<protein>
    <submittedName>
        <fullName evidence="6">Transcriptional regulator</fullName>
    </submittedName>
</protein>
<dbReference type="GO" id="GO:0046685">
    <property type="term" value="P:response to arsenic-containing substance"/>
    <property type="evidence" value="ECO:0007669"/>
    <property type="project" value="UniProtKB-KW"/>
</dbReference>
<name>A0A1R1ICV4_9RHOO</name>
<keyword evidence="7" id="KW-1185">Reference proteome</keyword>
<keyword evidence="4" id="KW-0804">Transcription</keyword>
<dbReference type="GO" id="GO:0003700">
    <property type="term" value="F:DNA-binding transcription factor activity"/>
    <property type="evidence" value="ECO:0007669"/>
    <property type="project" value="InterPro"/>
</dbReference>
<dbReference type="InterPro" id="IPR036388">
    <property type="entry name" value="WH-like_DNA-bd_sf"/>
</dbReference>
<dbReference type="InterPro" id="IPR001845">
    <property type="entry name" value="HTH_ArsR_DNA-bd_dom"/>
</dbReference>
<dbReference type="SMART" id="SM00418">
    <property type="entry name" value="HTH_ARSR"/>
    <property type="match status" value="1"/>
</dbReference>
<gene>
    <name evidence="6" type="ORF">BJN45_02550</name>
</gene>
<evidence type="ECO:0000313" key="6">
    <source>
        <dbReference type="EMBL" id="OMG56517.1"/>
    </source>
</evidence>
<keyword evidence="2" id="KW-0805">Transcription regulation</keyword>
<sequence>MKSDYSQTIPPQWAVMSKMFVALGDEHRQRILLLFEPGERLNVGQIAEVSTLARSTVSHHLKVLHESGVLASEKIGKEVWFWIDRQALETTFTNVLDYVREST</sequence>
<organism evidence="6 7">
    <name type="scientific">Azonexus hydrophilus</name>
    <dbReference type="NCBI Taxonomy" id="418702"/>
    <lineage>
        <taxon>Bacteria</taxon>
        <taxon>Pseudomonadati</taxon>
        <taxon>Pseudomonadota</taxon>
        <taxon>Betaproteobacteria</taxon>
        <taxon>Rhodocyclales</taxon>
        <taxon>Azonexaceae</taxon>
        <taxon>Azonexus</taxon>
    </lineage>
</organism>
<feature type="domain" description="HTH arsR-type" evidence="5">
    <location>
        <begin position="8"/>
        <end position="103"/>
    </location>
</feature>
<dbReference type="STRING" id="418702.BJN45_02550"/>
<evidence type="ECO:0000259" key="5">
    <source>
        <dbReference type="PROSITE" id="PS50987"/>
    </source>
</evidence>
<dbReference type="InterPro" id="IPR011991">
    <property type="entry name" value="ArsR-like_HTH"/>
</dbReference>
<dbReference type="PROSITE" id="PS50987">
    <property type="entry name" value="HTH_ARSR_2"/>
    <property type="match status" value="1"/>
</dbReference>
<dbReference type="Proteomes" id="UP000187526">
    <property type="component" value="Unassembled WGS sequence"/>
</dbReference>
<reference evidence="6 7" key="1">
    <citation type="submission" date="2016-10" db="EMBL/GenBank/DDBJ databases">
        <title>Alkaliphiles isolated from bioreactors.</title>
        <authorList>
            <person name="Salah Z."/>
            <person name="Rout S.P."/>
            <person name="Humphreys P.N."/>
        </authorList>
    </citation>
    <scope>NUCLEOTIDE SEQUENCE [LARGE SCALE GENOMIC DNA]</scope>
    <source>
        <strain evidence="6 7">ZS02</strain>
    </source>
</reference>
<evidence type="ECO:0000256" key="3">
    <source>
        <dbReference type="ARBA" id="ARBA00023125"/>
    </source>
</evidence>
<dbReference type="GO" id="GO:0003677">
    <property type="term" value="F:DNA binding"/>
    <property type="evidence" value="ECO:0007669"/>
    <property type="project" value="UniProtKB-KW"/>
</dbReference>
<dbReference type="SUPFAM" id="SSF46785">
    <property type="entry name" value="Winged helix' DNA-binding domain"/>
    <property type="match status" value="1"/>
</dbReference>
<dbReference type="Gene3D" id="1.10.10.10">
    <property type="entry name" value="Winged helix-like DNA-binding domain superfamily/Winged helix DNA-binding domain"/>
    <property type="match status" value="1"/>
</dbReference>
<dbReference type="NCBIfam" id="NF033788">
    <property type="entry name" value="HTH_metalloreg"/>
    <property type="match status" value="1"/>
</dbReference>
<keyword evidence="3" id="KW-0238">DNA-binding</keyword>
<evidence type="ECO:0000256" key="4">
    <source>
        <dbReference type="ARBA" id="ARBA00023163"/>
    </source>
</evidence>
<dbReference type="AlphaFoldDB" id="A0A1R1ICV4"/>
<dbReference type="PANTHER" id="PTHR33154">
    <property type="entry name" value="TRANSCRIPTIONAL REGULATOR, ARSR FAMILY"/>
    <property type="match status" value="1"/>
</dbReference>
<dbReference type="InterPro" id="IPR036390">
    <property type="entry name" value="WH_DNA-bd_sf"/>
</dbReference>
<dbReference type="EMBL" id="MTHD01000001">
    <property type="protein sequence ID" value="OMG56517.1"/>
    <property type="molecule type" value="Genomic_DNA"/>
</dbReference>
<comment type="caution">
    <text evidence="6">The sequence shown here is derived from an EMBL/GenBank/DDBJ whole genome shotgun (WGS) entry which is preliminary data.</text>
</comment>
<proteinExistence type="predicted"/>
<keyword evidence="1" id="KW-0059">Arsenical resistance</keyword>
<accession>A0A1R1ICV4</accession>
<dbReference type="CDD" id="cd00090">
    <property type="entry name" value="HTH_ARSR"/>
    <property type="match status" value="1"/>
</dbReference>
<evidence type="ECO:0000256" key="2">
    <source>
        <dbReference type="ARBA" id="ARBA00023015"/>
    </source>
</evidence>
<evidence type="ECO:0000256" key="1">
    <source>
        <dbReference type="ARBA" id="ARBA00022849"/>
    </source>
</evidence>
<dbReference type="InterPro" id="IPR051081">
    <property type="entry name" value="HTH_MetalResp_TranReg"/>
</dbReference>
<dbReference type="Pfam" id="PF01022">
    <property type="entry name" value="HTH_5"/>
    <property type="match status" value="1"/>
</dbReference>
<evidence type="ECO:0000313" key="7">
    <source>
        <dbReference type="Proteomes" id="UP000187526"/>
    </source>
</evidence>